<name>A0A8J2R8C8_9NEOP</name>
<proteinExistence type="predicted"/>
<evidence type="ECO:0000313" key="2">
    <source>
        <dbReference type="EMBL" id="CAG9585341.1"/>
    </source>
</evidence>
<comment type="caution">
    <text evidence="2">The sequence shown here is derived from an EMBL/GenBank/DDBJ whole genome shotgun (WGS) entry which is preliminary data.</text>
</comment>
<dbReference type="AlphaFoldDB" id="A0A8J2R8C8"/>
<dbReference type="EMBL" id="CAKASE010000083">
    <property type="protein sequence ID" value="CAG9585341.1"/>
    <property type="molecule type" value="Genomic_DNA"/>
</dbReference>
<organism evidence="2 3">
    <name type="scientific">Danaus chrysippus</name>
    <name type="common">African queen</name>
    <dbReference type="NCBI Taxonomy" id="151541"/>
    <lineage>
        <taxon>Eukaryota</taxon>
        <taxon>Metazoa</taxon>
        <taxon>Ecdysozoa</taxon>
        <taxon>Arthropoda</taxon>
        <taxon>Hexapoda</taxon>
        <taxon>Insecta</taxon>
        <taxon>Pterygota</taxon>
        <taxon>Neoptera</taxon>
        <taxon>Endopterygota</taxon>
        <taxon>Lepidoptera</taxon>
        <taxon>Glossata</taxon>
        <taxon>Ditrysia</taxon>
        <taxon>Papilionoidea</taxon>
        <taxon>Nymphalidae</taxon>
        <taxon>Danainae</taxon>
        <taxon>Danaini</taxon>
        <taxon>Danaina</taxon>
        <taxon>Danaus</taxon>
        <taxon>Anosia</taxon>
    </lineage>
</organism>
<evidence type="ECO:0000313" key="3">
    <source>
        <dbReference type="Proteomes" id="UP000789524"/>
    </source>
</evidence>
<protein>
    <submittedName>
        <fullName evidence="2">(African queen) hypothetical protein</fullName>
    </submittedName>
</protein>
<feature type="transmembrane region" description="Helical" evidence="1">
    <location>
        <begin position="64"/>
        <end position="82"/>
    </location>
</feature>
<reference evidence="2" key="1">
    <citation type="submission" date="2021-09" db="EMBL/GenBank/DDBJ databases">
        <authorList>
            <person name="Martin H S."/>
        </authorList>
    </citation>
    <scope>NUCLEOTIDE SEQUENCE</scope>
</reference>
<keyword evidence="3" id="KW-1185">Reference proteome</keyword>
<dbReference type="Proteomes" id="UP000789524">
    <property type="component" value="Unassembled WGS sequence"/>
</dbReference>
<gene>
    <name evidence="2" type="ORF">DCHRY22_LOCUS15778</name>
</gene>
<evidence type="ECO:0000256" key="1">
    <source>
        <dbReference type="SAM" id="Phobius"/>
    </source>
</evidence>
<keyword evidence="1" id="KW-0472">Membrane</keyword>
<sequence length="99" mass="11141">MSDIIQPLRKGTFGCAPALCTPQLSPDRVYFATSKLLTQGNPTDANERSPVIERPPYAMLPHCFKFLILISIYACGVFMLGSRRPFRSACWRDVALEEF</sequence>
<keyword evidence="1" id="KW-0812">Transmembrane</keyword>
<accession>A0A8J2R8C8</accession>
<keyword evidence="1" id="KW-1133">Transmembrane helix</keyword>